<feature type="compositionally biased region" description="Low complexity" evidence="1">
    <location>
        <begin position="306"/>
        <end position="317"/>
    </location>
</feature>
<dbReference type="InterPro" id="IPR002931">
    <property type="entry name" value="Transglutaminase-like"/>
</dbReference>
<dbReference type="Gene3D" id="3.10.620.30">
    <property type="match status" value="1"/>
</dbReference>
<dbReference type="AlphaFoldDB" id="L7VWU0"/>
<reference evidence="3" key="1">
    <citation type="submission" date="2012-09" db="EMBL/GenBank/DDBJ databases">
        <title>Metagenomic Characterization of a Microbial Community in Wastewater Detects High Levels of Antibiotic Resistance.</title>
        <authorList>
            <person name="Abrams M."/>
            <person name="Caldwell A."/>
            <person name="Vandaei E."/>
            <person name="Lee W."/>
            <person name="Perrott J."/>
            <person name="Khan S.Y."/>
            <person name="Ta J."/>
            <person name="Romero D."/>
            <person name="Nguyen V."/>
            <person name="Pourmand N."/>
            <person name="Ouverney C.C."/>
        </authorList>
    </citation>
    <scope>NUCLEOTIDE SEQUENCE</scope>
</reference>
<dbReference type="SUPFAM" id="SSF54001">
    <property type="entry name" value="Cysteine proteinases"/>
    <property type="match status" value="1"/>
</dbReference>
<feature type="compositionally biased region" description="Pro residues" evidence="1">
    <location>
        <begin position="318"/>
        <end position="334"/>
    </location>
</feature>
<name>L7VWU0_9BACT</name>
<evidence type="ECO:0000256" key="1">
    <source>
        <dbReference type="SAM" id="MobiDB-lite"/>
    </source>
</evidence>
<dbReference type="InterPro" id="IPR013589">
    <property type="entry name" value="Bac_transglu_N"/>
</dbReference>
<feature type="region of interest" description="Disordered" evidence="1">
    <location>
        <begin position="300"/>
        <end position="334"/>
    </location>
</feature>
<dbReference type="Pfam" id="PF01841">
    <property type="entry name" value="Transglut_core"/>
    <property type="match status" value="1"/>
</dbReference>
<protein>
    <submittedName>
        <fullName evidence="3">Small protein containing transglutaminase-like domain</fullName>
    </submittedName>
</protein>
<dbReference type="Pfam" id="PF08379">
    <property type="entry name" value="Bact_transglu_N"/>
    <property type="match status" value="1"/>
</dbReference>
<feature type="domain" description="Transglutaminase-like" evidence="2">
    <location>
        <begin position="174"/>
        <end position="251"/>
    </location>
</feature>
<dbReference type="SMART" id="SM00460">
    <property type="entry name" value="TGc"/>
    <property type="match status" value="1"/>
</dbReference>
<accession>L7VWU0</accession>
<evidence type="ECO:0000313" key="3">
    <source>
        <dbReference type="EMBL" id="AGC71523.1"/>
    </source>
</evidence>
<dbReference type="PANTHER" id="PTHR33490:SF7">
    <property type="entry name" value="BLR2979 PROTEIN"/>
    <property type="match status" value="1"/>
</dbReference>
<proteinExistence type="predicted"/>
<dbReference type="PANTHER" id="PTHR33490">
    <property type="entry name" value="BLR5614 PROTEIN-RELATED"/>
    <property type="match status" value="1"/>
</dbReference>
<organism evidence="3">
    <name type="scientific">uncultured bacterium A1Q1_fos_550</name>
    <dbReference type="NCBI Taxonomy" id="1256583"/>
    <lineage>
        <taxon>Bacteria</taxon>
        <taxon>environmental samples</taxon>
    </lineage>
</organism>
<sequence length="334" mass="36317">MDLRITHETRYDYSPAVETAQHMAHLRPADTARQRLLSHRLDILPAPAQCTHTIDIYGNQRTFFSLQAPHTVLRVVATSEVETSAPPQAASAVAWDAVREQLRYRAGGTWDAATEFAFASPHAPRHDAFAAYARPSFAPGRALFDCARELMARIHAEFTYETFSTEVNTPALEALAQRRGVCQDFAHILIACLRAMGVPARYVSGYLLTQPPPGQPRLIGSDASHAWVSVYLPDLPGAAEGLGWYDLDPTNNRSGWGSPGEDYVTLALGRDFSDVSPMRGVIHGGARHTLMVAVTVQPVHEPAPPTEGAGEPPAADEPAPPPTPRPPLFPGEPR</sequence>
<dbReference type="EMBL" id="JX649875">
    <property type="protein sequence ID" value="AGC71523.1"/>
    <property type="molecule type" value="Genomic_DNA"/>
</dbReference>
<evidence type="ECO:0000259" key="2">
    <source>
        <dbReference type="SMART" id="SM00460"/>
    </source>
</evidence>
<dbReference type="InterPro" id="IPR038765">
    <property type="entry name" value="Papain-like_cys_pep_sf"/>
</dbReference>